<dbReference type="InterPro" id="IPR050639">
    <property type="entry name" value="SSR_resolvase"/>
</dbReference>
<dbReference type="EMBL" id="VNIM01000012">
    <property type="protein sequence ID" value="TVV76250.1"/>
    <property type="molecule type" value="Genomic_DNA"/>
</dbReference>
<evidence type="ECO:0000313" key="4">
    <source>
        <dbReference type="Proteomes" id="UP000318681"/>
    </source>
</evidence>
<dbReference type="Gene3D" id="3.40.50.1390">
    <property type="entry name" value="Resolvase, N-terminal catalytic domain"/>
    <property type="match status" value="1"/>
</dbReference>
<dbReference type="PANTHER" id="PTHR30461">
    <property type="entry name" value="DNA-INVERTASE FROM LAMBDOID PROPHAGE"/>
    <property type="match status" value="1"/>
</dbReference>
<dbReference type="GO" id="GO:0003677">
    <property type="term" value="F:DNA binding"/>
    <property type="evidence" value="ECO:0007669"/>
    <property type="project" value="InterPro"/>
</dbReference>
<feature type="region of interest" description="Disordered" evidence="1">
    <location>
        <begin position="186"/>
        <end position="205"/>
    </location>
</feature>
<dbReference type="InterPro" id="IPR036162">
    <property type="entry name" value="Resolvase-like_N_sf"/>
</dbReference>
<proteinExistence type="predicted"/>
<dbReference type="GO" id="GO:0000150">
    <property type="term" value="F:DNA strand exchange activity"/>
    <property type="evidence" value="ECO:0007669"/>
    <property type="project" value="InterPro"/>
</dbReference>
<comment type="caution">
    <text evidence="3">The sequence shown here is derived from an EMBL/GenBank/DDBJ whole genome shotgun (WGS) entry which is preliminary data.</text>
</comment>
<feature type="region of interest" description="Disordered" evidence="1">
    <location>
        <begin position="135"/>
        <end position="169"/>
    </location>
</feature>
<feature type="domain" description="Resolvase/invertase-type recombinase catalytic" evidence="2">
    <location>
        <begin position="2"/>
        <end position="160"/>
    </location>
</feature>
<dbReference type="AlphaFoldDB" id="A0A558RA40"/>
<dbReference type="SUPFAM" id="SSF53041">
    <property type="entry name" value="Resolvase-like"/>
    <property type="match status" value="1"/>
</dbReference>
<sequence length="205" mass="23230">MRCVLYARYSTDKQDELSIEVQLDECRRKLARRGWSEVAVYTDSAQSGTTMHRPGMQALLQRIKAGDVDVVFADAMDRLSRGQADIAALHERLRFRGIRIITRNEGEISTMLIGMKGTMNAEAVTITSVKTRDDVRTPRRDAGNSRYRSKASRAAARAPLRAGRRRPDDVRRMRYVPIASRQIPAPARRAVRPSLSVRSRCRHPP</sequence>
<dbReference type="Pfam" id="PF00239">
    <property type="entry name" value="Resolvase"/>
    <property type="match status" value="1"/>
</dbReference>
<keyword evidence="4" id="KW-1185">Reference proteome</keyword>
<evidence type="ECO:0000256" key="1">
    <source>
        <dbReference type="SAM" id="MobiDB-lite"/>
    </source>
</evidence>
<dbReference type="PROSITE" id="PS51736">
    <property type="entry name" value="RECOMBINASES_3"/>
    <property type="match status" value="1"/>
</dbReference>
<protein>
    <submittedName>
        <fullName evidence="3">Recombinase family protein</fullName>
    </submittedName>
</protein>
<accession>A0A558RA40</accession>
<dbReference type="Proteomes" id="UP000318681">
    <property type="component" value="Unassembled WGS sequence"/>
</dbReference>
<organism evidence="3 4">
    <name type="scientific">Alterirhizorhabdus solaris</name>
    <dbReference type="NCBI Taxonomy" id="2529389"/>
    <lineage>
        <taxon>Bacteria</taxon>
        <taxon>Pseudomonadati</taxon>
        <taxon>Pseudomonadota</taxon>
        <taxon>Alphaproteobacteria</taxon>
        <taxon>Sphingomonadales</taxon>
        <taxon>Rhizorhabdaceae</taxon>
        <taxon>Alterirhizorhabdus</taxon>
    </lineage>
</organism>
<evidence type="ECO:0000313" key="3">
    <source>
        <dbReference type="EMBL" id="TVV76250.1"/>
    </source>
</evidence>
<dbReference type="OrthoDB" id="7277848at2"/>
<dbReference type="InterPro" id="IPR006119">
    <property type="entry name" value="Resolv_N"/>
</dbReference>
<dbReference type="SMART" id="SM00857">
    <property type="entry name" value="Resolvase"/>
    <property type="match status" value="1"/>
</dbReference>
<reference evidence="3 4" key="1">
    <citation type="submission" date="2019-07" db="EMBL/GenBank/DDBJ databases">
        <title>Sphingomonas solaris sp. nov., isolated from a solar panel from Boston, Massachusetts.</title>
        <authorList>
            <person name="Tanner K."/>
            <person name="Pascual J."/>
            <person name="Mancuso C."/>
            <person name="Pereto J."/>
            <person name="Khalil A."/>
            <person name="Vilanova C."/>
        </authorList>
    </citation>
    <scope>NUCLEOTIDE SEQUENCE [LARGE SCALE GENOMIC DNA]</scope>
    <source>
        <strain evidence="3 4">R4DWN</strain>
    </source>
</reference>
<dbReference type="PANTHER" id="PTHR30461:SF23">
    <property type="entry name" value="DNA RECOMBINASE-RELATED"/>
    <property type="match status" value="1"/>
</dbReference>
<dbReference type="CDD" id="cd00338">
    <property type="entry name" value="Ser_Recombinase"/>
    <property type="match status" value="1"/>
</dbReference>
<name>A0A558RA40_9SPHN</name>
<feature type="compositionally biased region" description="Low complexity" evidence="1">
    <location>
        <begin position="152"/>
        <end position="161"/>
    </location>
</feature>
<evidence type="ECO:0000259" key="2">
    <source>
        <dbReference type="PROSITE" id="PS51736"/>
    </source>
</evidence>
<gene>
    <name evidence="3" type="ORF">FOY91_04920</name>
</gene>